<dbReference type="RefSeq" id="WP_070980724.1">
    <property type="nucleotide sequence ID" value="NZ_CP017707.1"/>
</dbReference>
<keyword evidence="1" id="KW-0328">Glycosyltransferase</keyword>
<reference evidence="3 4" key="1">
    <citation type="submission" date="2016-10" db="EMBL/GenBank/DDBJ databases">
        <title>Chromobacterium muskegensis sp. nov., an insecticidal bacterium isolated from Sphagnum bogs.</title>
        <authorList>
            <person name="Sparks M.E."/>
            <person name="Blackburn M.B."/>
            <person name="Gundersen-Rindal D.E."/>
            <person name="Mitchell A."/>
            <person name="Farrar R."/>
            <person name="Kuhar D."/>
        </authorList>
    </citation>
    <scope>NUCLEOTIDE SEQUENCE [LARGE SCALE GENOMIC DNA]</scope>
    <source>
        <strain evidence="3 4">21-1</strain>
    </source>
</reference>
<protein>
    <recommendedName>
        <fullName evidence="5">Alpha-1,2-fucosyltransferase</fullName>
    </recommendedName>
</protein>
<evidence type="ECO:0000256" key="2">
    <source>
        <dbReference type="ARBA" id="ARBA00022679"/>
    </source>
</evidence>
<dbReference type="AlphaFoldDB" id="A0A1D9LK57"/>
<sequence>MIVTRLCGGLGNQLFQYAAARMLAQIHKAKIFVDLGWFENIPNKNTSRYYELDHYRLPIEKLVLESSIQKKMLEAPFFNLIPIKRLGLKIYREQSYCFDTNFYNALDNSYLRGYWQSHLYFTDIRDILVKELQPVTPPSPMDVAIMDMIENSENSISIHVRRGDYVSLKSASNTHGTCSLDYYKKSINFFAEHVSDPHFFVFSDDINWCRENLSFPHKSTFVSHNNAATAFQDLRLMAHCKHNVIANSSFSWWGAWLNSNDHKIVIAPMNWFNQASHDTKDLLPLNWVRL</sequence>
<dbReference type="PANTHER" id="PTHR11927">
    <property type="entry name" value="GALACTOSIDE 2-L-FUCOSYLTRANSFERASE"/>
    <property type="match status" value="1"/>
</dbReference>
<dbReference type="GO" id="GO:0005975">
    <property type="term" value="P:carbohydrate metabolic process"/>
    <property type="evidence" value="ECO:0007669"/>
    <property type="project" value="InterPro"/>
</dbReference>
<dbReference type="EMBL" id="CP017707">
    <property type="protein sequence ID" value="AOZ51591.1"/>
    <property type="molecule type" value="Genomic_DNA"/>
</dbReference>
<keyword evidence="2" id="KW-0808">Transferase</keyword>
<dbReference type="Proteomes" id="UP000178776">
    <property type="component" value="Chromosome"/>
</dbReference>
<dbReference type="CDD" id="cd11301">
    <property type="entry name" value="Fut1_Fut2_like"/>
    <property type="match status" value="1"/>
</dbReference>
<evidence type="ECO:0000313" key="4">
    <source>
        <dbReference type="Proteomes" id="UP000178776"/>
    </source>
</evidence>
<dbReference type="GeneID" id="68842978"/>
<dbReference type="KEGG" id="cvc:BKX93_17370"/>
<dbReference type="Gene3D" id="3.40.50.11350">
    <property type="match status" value="1"/>
</dbReference>
<accession>A0A1D9LK57</accession>
<gene>
    <name evidence="3" type="ORF">BKX93_17370</name>
</gene>
<evidence type="ECO:0008006" key="5">
    <source>
        <dbReference type="Google" id="ProtNLM"/>
    </source>
</evidence>
<dbReference type="GO" id="GO:0008107">
    <property type="term" value="F:galactoside 2-alpha-L-fucosyltransferase activity"/>
    <property type="evidence" value="ECO:0007669"/>
    <property type="project" value="InterPro"/>
</dbReference>
<dbReference type="GO" id="GO:0016020">
    <property type="term" value="C:membrane"/>
    <property type="evidence" value="ECO:0007669"/>
    <property type="project" value="InterPro"/>
</dbReference>
<name>A0A1D9LK57_9NEIS</name>
<dbReference type="Pfam" id="PF01531">
    <property type="entry name" value="Glyco_transf_11"/>
    <property type="match status" value="1"/>
</dbReference>
<evidence type="ECO:0000256" key="1">
    <source>
        <dbReference type="ARBA" id="ARBA00022676"/>
    </source>
</evidence>
<dbReference type="InterPro" id="IPR002516">
    <property type="entry name" value="Glyco_trans_11"/>
</dbReference>
<proteinExistence type="predicted"/>
<organism evidence="3 4">
    <name type="scientific">Chromobacterium vaccinii</name>
    <dbReference type="NCBI Taxonomy" id="1108595"/>
    <lineage>
        <taxon>Bacteria</taxon>
        <taxon>Pseudomonadati</taxon>
        <taxon>Pseudomonadota</taxon>
        <taxon>Betaproteobacteria</taxon>
        <taxon>Neisseriales</taxon>
        <taxon>Chromobacteriaceae</taxon>
        <taxon>Chromobacterium</taxon>
    </lineage>
</organism>
<dbReference type="PANTHER" id="PTHR11927:SF9">
    <property type="entry name" value="L-FUCOSYLTRANSFERASE"/>
    <property type="match status" value="1"/>
</dbReference>
<evidence type="ECO:0000313" key="3">
    <source>
        <dbReference type="EMBL" id="AOZ51591.1"/>
    </source>
</evidence>
<dbReference type="STRING" id="1108595.BKX93_17370"/>